<dbReference type="EMBL" id="KN880569">
    <property type="protein sequence ID" value="KIY65994.1"/>
    <property type="molecule type" value="Genomic_DNA"/>
</dbReference>
<organism evidence="3 4">
    <name type="scientific">Cylindrobasidium torrendii FP15055 ss-10</name>
    <dbReference type="NCBI Taxonomy" id="1314674"/>
    <lineage>
        <taxon>Eukaryota</taxon>
        <taxon>Fungi</taxon>
        <taxon>Dikarya</taxon>
        <taxon>Basidiomycota</taxon>
        <taxon>Agaricomycotina</taxon>
        <taxon>Agaricomycetes</taxon>
        <taxon>Agaricomycetidae</taxon>
        <taxon>Agaricales</taxon>
        <taxon>Marasmiineae</taxon>
        <taxon>Physalacriaceae</taxon>
        <taxon>Cylindrobasidium</taxon>
    </lineage>
</organism>
<dbReference type="CDD" id="cd22265">
    <property type="entry name" value="UDM1_RNF168"/>
    <property type="match status" value="1"/>
</dbReference>
<feature type="compositionally biased region" description="Basic and acidic residues" evidence="2">
    <location>
        <begin position="749"/>
        <end position="783"/>
    </location>
</feature>
<feature type="compositionally biased region" description="Low complexity" evidence="2">
    <location>
        <begin position="1218"/>
        <end position="1256"/>
    </location>
</feature>
<feature type="compositionally biased region" description="Basic and acidic residues" evidence="2">
    <location>
        <begin position="923"/>
        <end position="1007"/>
    </location>
</feature>
<keyword evidence="1" id="KW-0175">Coiled coil</keyword>
<feature type="compositionally biased region" description="Low complexity" evidence="2">
    <location>
        <begin position="1460"/>
        <end position="1473"/>
    </location>
</feature>
<feature type="compositionally biased region" description="Low complexity" evidence="2">
    <location>
        <begin position="291"/>
        <end position="309"/>
    </location>
</feature>
<feature type="compositionally biased region" description="Low complexity" evidence="2">
    <location>
        <begin position="1008"/>
        <end position="1043"/>
    </location>
</feature>
<feature type="compositionally biased region" description="Polar residues" evidence="2">
    <location>
        <begin position="566"/>
        <end position="586"/>
    </location>
</feature>
<evidence type="ECO:0000313" key="3">
    <source>
        <dbReference type="EMBL" id="KIY65994.1"/>
    </source>
</evidence>
<feature type="compositionally biased region" description="Basic and acidic residues" evidence="2">
    <location>
        <begin position="1407"/>
        <end position="1416"/>
    </location>
</feature>
<dbReference type="GO" id="GO:0007005">
    <property type="term" value="P:mitochondrion organization"/>
    <property type="evidence" value="ECO:0007669"/>
    <property type="project" value="TreeGrafter"/>
</dbReference>
<feature type="compositionally biased region" description="Polar residues" evidence="2">
    <location>
        <begin position="1168"/>
        <end position="1180"/>
    </location>
</feature>
<dbReference type="GO" id="GO:0005739">
    <property type="term" value="C:mitochondrion"/>
    <property type="evidence" value="ECO:0007669"/>
    <property type="project" value="TreeGrafter"/>
</dbReference>
<proteinExistence type="predicted"/>
<feature type="region of interest" description="Disordered" evidence="2">
    <location>
        <begin position="1085"/>
        <end position="1116"/>
    </location>
</feature>
<name>A0A0D7B728_9AGAR</name>
<feature type="region of interest" description="Disordered" evidence="2">
    <location>
        <begin position="457"/>
        <end position="595"/>
    </location>
</feature>
<feature type="region of interest" description="Disordered" evidence="2">
    <location>
        <begin position="744"/>
        <end position="783"/>
    </location>
</feature>
<feature type="region of interest" description="Disordered" evidence="2">
    <location>
        <begin position="410"/>
        <end position="434"/>
    </location>
</feature>
<sequence length="1494" mass="162271">MAKPKKSNNNAQAKGNKNTAFPGGADSSPPPSLSPLPLTTSAKAGPAVKPQATNGKASTSPKNGLKKSNAKMENNKKSEATPSEPSSSKGNAPSNSPDVSRSPSTNTPYSAPTFKKGKADLVRDAWRSFYATVYTPAERAFNLNPVGYTGSADEPDAAFRQRVQREWAHYLGNAGLADSEPAWADDLTPTEQAVVYEALLGVIVDEQEIERVASVMSSQNSQSVPLPPQESYATINPAAFKMEQEEESNLDNDFAFFEHFSDGAMSPDSLSSHPSLSNWWQSPRVSSQGHSPSLSMNSLSTSPNTSPASKPAMVVGQDELPGAFPALWAPGAQAPATTTNHATGPVSKLSGWLSSFGSRSDTKPDMQPPAAMTAAVLPSASSADLPSSFNAPVNDGNVWAKSSKDDPAADAWKALPRSHEEHASAGDFWKPTTLPSLREASPEQLDWTALAILKSETDDESAKTADKVNGKRKKRDRGLSTATTQPVKSEPISPAMHTVGSASMERPRGGWKAATPAPSTGVHPPAASVPVTPTDSRDVDWSSVWQSLENEKNGGPAPNHAESWRSHPTGSQRSQSVDSQDYWTHQSTHEWDEHEPQTPIVNAGRSRQQPLSNNEAFLAPLRLPPAHAAPQPTIPGGWHQHQQLPMSTPSSSASAFATPALPSLSRPSSSGTSTPAEYVGPVLEADMLEAIAHARDEDRQDLEAKFAQYKIDTRIRLIHSFHAEAAKAEEELVRRLYAISITQGSTRAGKQDVKRQVSDHYERMRKLQGDKEDERRRTVDAERQRRLKECEEREQERQRIFEEKRRQAELEHQRMLEEQRRLAEEQRRRQLEEQRRLAEEQRQRQIEEQKRIAEEKKRIAEEQRRRAEEERERVERERKAKEERAAELVRKEKELQERERQVREREAELKRIEQDQIRRVMEREAEEQQRRRAEEEAIVQRRRQEELARTRAAEDRRKAEERRREEERKREEENLPRRREEEQRRLQEEMHRREGEVRAKKAQEKDGLLLALTTTTPTPSAMTSPSNSYSSNGSNNSNSSTNNAQHVYAANPPVPHAMVSATTPYAPSNTPVNDATLRPVDRKVWKPAGTDSKPTRGALPSFEWQKQVPPPPKMTRDVPHVRTHIPASNGALVPASAHPVPGGHAISHGHVPPSSQHASLSVPKISHKTPSASASAQSHTIWIPKPEEPVAPKVSNTNATRRARTLSDPTPPSPRLGAAKALPAASSSSKPTPPTISSSATSSKVPTVSSTKASAKAPPPVKPTAAKPADNKKPAPALEPKSKLIVESKTARSPTPSTISQTKAAPESAAVSVEPAKAKAASTGTSPVIPVNVPSTVKTTPAPTPAKPTTSAPSPAVKHKVTVEEEPENENADVGGALDSDSAALMVSNVAGLDDDGPSLVEVGKTLLDKGKDAETKASPPSKVKPASQPSSGKATPTTQPAGRTTPAASPTISGKVPQTTSKVASSASTSASDGHARWTPPVLGKEPSKGVKR</sequence>
<gene>
    <name evidence="3" type="ORF">CYLTODRAFT_44939</name>
</gene>
<dbReference type="PANTHER" id="PTHR23075">
    <property type="entry name" value="PUTATIVE ATP-ASE"/>
    <property type="match status" value="1"/>
</dbReference>
<dbReference type="OrthoDB" id="3038408at2759"/>
<reference evidence="3 4" key="1">
    <citation type="journal article" date="2015" name="Fungal Genet. Biol.">
        <title>Evolution of novel wood decay mechanisms in Agaricales revealed by the genome sequences of Fistulina hepatica and Cylindrobasidium torrendii.</title>
        <authorList>
            <person name="Floudas D."/>
            <person name="Held B.W."/>
            <person name="Riley R."/>
            <person name="Nagy L.G."/>
            <person name="Koehler G."/>
            <person name="Ransdell A.S."/>
            <person name="Younus H."/>
            <person name="Chow J."/>
            <person name="Chiniquy J."/>
            <person name="Lipzen A."/>
            <person name="Tritt A."/>
            <person name="Sun H."/>
            <person name="Haridas S."/>
            <person name="LaButti K."/>
            <person name="Ohm R.A."/>
            <person name="Kues U."/>
            <person name="Blanchette R.A."/>
            <person name="Grigoriev I.V."/>
            <person name="Minto R.E."/>
            <person name="Hibbett D.S."/>
        </authorList>
    </citation>
    <scope>NUCLEOTIDE SEQUENCE [LARGE SCALE GENOMIC DNA]</scope>
    <source>
        <strain evidence="3 4">FP15055 ss-10</strain>
    </source>
</reference>
<feature type="region of interest" description="Disordered" evidence="2">
    <location>
        <begin position="1145"/>
        <end position="1494"/>
    </location>
</feature>
<feature type="compositionally biased region" description="Polar residues" evidence="2">
    <location>
        <begin position="7"/>
        <end position="19"/>
    </location>
</feature>
<evidence type="ECO:0000256" key="2">
    <source>
        <dbReference type="SAM" id="MobiDB-lite"/>
    </source>
</evidence>
<feature type="region of interest" description="Disordered" evidence="2">
    <location>
        <begin position="625"/>
        <end position="675"/>
    </location>
</feature>
<evidence type="ECO:0008006" key="5">
    <source>
        <dbReference type="Google" id="ProtNLM"/>
    </source>
</evidence>
<dbReference type="STRING" id="1314674.A0A0D7B728"/>
<feature type="compositionally biased region" description="Basic and acidic residues" evidence="2">
    <location>
        <begin position="460"/>
        <end position="469"/>
    </location>
</feature>
<dbReference type="Proteomes" id="UP000054007">
    <property type="component" value="Unassembled WGS sequence"/>
</dbReference>
<feature type="compositionally biased region" description="Polar residues" evidence="2">
    <location>
        <begin position="1428"/>
        <end position="1459"/>
    </location>
</feature>
<evidence type="ECO:0000256" key="1">
    <source>
        <dbReference type="ARBA" id="ARBA00023054"/>
    </source>
</evidence>
<dbReference type="PANTHER" id="PTHR23075:SF0">
    <property type="entry name" value="ATPASE FAMILY AAA DOMAIN-CONTAINING PROTEIN 3"/>
    <property type="match status" value="1"/>
</dbReference>
<feature type="region of interest" description="Disordered" evidence="2">
    <location>
        <begin position="923"/>
        <end position="1047"/>
    </location>
</feature>
<protein>
    <recommendedName>
        <fullName evidence="5">Stress response protein NST1</fullName>
    </recommendedName>
</protein>
<feature type="region of interest" description="Disordered" evidence="2">
    <location>
        <begin position="1"/>
        <end position="117"/>
    </location>
</feature>
<feature type="region of interest" description="Disordered" evidence="2">
    <location>
        <begin position="857"/>
        <end position="886"/>
    </location>
</feature>
<feature type="region of interest" description="Disordered" evidence="2">
    <location>
        <begin position="281"/>
        <end position="313"/>
    </location>
</feature>
<feature type="compositionally biased region" description="Polar residues" evidence="2">
    <location>
        <begin position="80"/>
        <end position="110"/>
    </location>
</feature>
<accession>A0A0D7B728</accession>
<feature type="compositionally biased region" description="Polar residues" evidence="2">
    <location>
        <begin position="1291"/>
        <end position="1303"/>
    </location>
</feature>
<feature type="compositionally biased region" description="Low complexity" evidence="2">
    <location>
        <begin position="644"/>
        <end position="675"/>
    </location>
</feature>
<keyword evidence="4" id="KW-1185">Reference proteome</keyword>
<feature type="compositionally biased region" description="Polar residues" evidence="2">
    <location>
        <begin position="281"/>
        <end position="290"/>
    </location>
</feature>
<evidence type="ECO:0000313" key="4">
    <source>
        <dbReference type="Proteomes" id="UP000054007"/>
    </source>
</evidence>
<feature type="compositionally biased region" description="Basic and acidic residues" evidence="2">
    <location>
        <begin position="1280"/>
        <end position="1290"/>
    </location>
</feature>
<dbReference type="GO" id="GO:0008270">
    <property type="term" value="F:zinc ion binding"/>
    <property type="evidence" value="ECO:0007669"/>
    <property type="project" value="TreeGrafter"/>
</dbReference>
<feature type="compositionally biased region" description="Polar residues" evidence="2">
    <location>
        <begin position="51"/>
        <end position="62"/>
    </location>
</feature>
<feature type="compositionally biased region" description="Low complexity" evidence="2">
    <location>
        <begin position="1333"/>
        <end position="1356"/>
    </location>
</feature>